<dbReference type="Proteomes" id="UP000828390">
    <property type="component" value="Unassembled WGS sequence"/>
</dbReference>
<dbReference type="SUPFAM" id="SSF46966">
    <property type="entry name" value="Spectrin repeat"/>
    <property type="match status" value="1"/>
</dbReference>
<evidence type="ECO:0000313" key="2">
    <source>
        <dbReference type="Proteomes" id="UP000828390"/>
    </source>
</evidence>
<reference evidence="1" key="2">
    <citation type="submission" date="2020-11" db="EMBL/GenBank/DDBJ databases">
        <authorList>
            <person name="McCartney M.A."/>
            <person name="Auch B."/>
            <person name="Kono T."/>
            <person name="Mallez S."/>
            <person name="Becker A."/>
            <person name="Gohl D.M."/>
            <person name="Silverstein K.A.T."/>
            <person name="Koren S."/>
            <person name="Bechman K.B."/>
            <person name="Herman A."/>
            <person name="Abrahante J.E."/>
            <person name="Garbe J."/>
        </authorList>
    </citation>
    <scope>NUCLEOTIDE SEQUENCE</scope>
    <source>
        <strain evidence="1">Duluth1</strain>
        <tissue evidence="1">Whole animal</tissue>
    </source>
</reference>
<reference evidence="1" key="1">
    <citation type="journal article" date="2019" name="bioRxiv">
        <title>The Genome of the Zebra Mussel, Dreissena polymorpha: A Resource for Invasive Species Research.</title>
        <authorList>
            <person name="McCartney M.A."/>
            <person name="Auch B."/>
            <person name="Kono T."/>
            <person name="Mallez S."/>
            <person name="Zhang Y."/>
            <person name="Obille A."/>
            <person name="Becker A."/>
            <person name="Abrahante J.E."/>
            <person name="Garbe J."/>
            <person name="Badalamenti J.P."/>
            <person name="Herman A."/>
            <person name="Mangelson H."/>
            <person name="Liachko I."/>
            <person name="Sullivan S."/>
            <person name="Sone E.D."/>
            <person name="Koren S."/>
            <person name="Silverstein K.A.T."/>
            <person name="Beckman K.B."/>
            <person name="Gohl D.M."/>
        </authorList>
    </citation>
    <scope>NUCLEOTIDE SEQUENCE</scope>
    <source>
        <strain evidence="1">Duluth1</strain>
        <tissue evidence="1">Whole animal</tissue>
    </source>
</reference>
<dbReference type="AlphaFoldDB" id="A0A9D4R4H6"/>
<accession>A0A9D4R4H6</accession>
<evidence type="ECO:0000313" key="1">
    <source>
        <dbReference type="EMBL" id="KAH3854791.1"/>
    </source>
</evidence>
<comment type="caution">
    <text evidence="1">The sequence shown here is derived from an EMBL/GenBank/DDBJ whole genome shotgun (WGS) entry which is preliminary data.</text>
</comment>
<protein>
    <submittedName>
        <fullName evidence="1">Uncharacterized protein</fullName>
    </submittedName>
</protein>
<dbReference type="Pfam" id="PF00435">
    <property type="entry name" value="Spectrin"/>
    <property type="match status" value="1"/>
</dbReference>
<dbReference type="InterPro" id="IPR002017">
    <property type="entry name" value="Spectrin_repeat"/>
</dbReference>
<keyword evidence="2" id="KW-1185">Reference proteome</keyword>
<proteinExistence type="predicted"/>
<name>A0A9D4R4H6_DREPO</name>
<sequence length="124" mass="14286">MSNVCVQAEGWIDDKLKVATEDNFKEVSDLQGKMRKLQKHQAFEAEIVANTDRIHKIKQVGPNCSLNTSLTCDNVLKLIICAMHLETCYSVFLFNFFSLERYCAEFVFSNLPWKKSVQNYSLIN</sequence>
<gene>
    <name evidence="1" type="ORF">DPMN_097340</name>
</gene>
<dbReference type="EMBL" id="JAIWYP010000003">
    <property type="protein sequence ID" value="KAH3854791.1"/>
    <property type="molecule type" value="Genomic_DNA"/>
</dbReference>
<dbReference type="Gene3D" id="1.20.58.60">
    <property type="match status" value="1"/>
</dbReference>
<organism evidence="1 2">
    <name type="scientific">Dreissena polymorpha</name>
    <name type="common">Zebra mussel</name>
    <name type="synonym">Mytilus polymorpha</name>
    <dbReference type="NCBI Taxonomy" id="45954"/>
    <lineage>
        <taxon>Eukaryota</taxon>
        <taxon>Metazoa</taxon>
        <taxon>Spiralia</taxon>
        <taxon>Lophotrochozoa</taxon>
        <taxon>Mollusca</taxon>
        <taxon>Bivalvia</taxon>
        <taxon>Autobranchia</taxon>
        <taxon>Heteroconchia</taxon>
        <taxon>Euheterodonta</taxon>
        <taxon>Imparidentia</taxon>
        <taxon>Neoheterodontei</taxon>
        <taxon>Myida</taxon>
        <taxon>Dreissenoidea</taxon>
        <taxon>Dreissenidae</taxon>
        <taxon>Dreissena</taxon>
    </lineage>
</organism>